<name>A0A0G0T637_9BACT</name>
<comment type="caution">
    <text evidence="1">The sequence shown here is derived from an EMBL/GenBank/DDBJ whole genome shotgun (WGS) entry which is preliminary data.</text>
</comment>
<evidence type="ECO:0008006" key="3">
    <source>
        <dbReference type="Google" id="ProtNLM"/>
    </source>
</evidence>
<proteinExistence type="predicted"/>
<dbReference type="EMBL" id="LBZM01000005">
    <property type="protein sequence ID" value="KKR72498.1"/>
    <property type="molecule type" value="Genomic_DNA"/>
</dbReference>
<dbReference type="Proteomes" id="UP000034664">
    <property type="component" value="Unassembled WGS sequence"/>
</dbReference>
<gene>
    <name evidence="1" type="ORF">UU14_C0005G0066</name>
</gene>
<sequence>MKAVNLVESLKGYSSGWVALSKDYQKVLYAGKSFTSLMKKVEQENQKDNVILLPVVKNFRGFVG</sequence>
<protein>
    <recommendedName>
        <fullName evidence="3">DUF5678 domain-containing protein</fullName>
    </recommendedName>
</protein>
<evidence type="ECO:0000313" key="1">
    <source>
        <dbReference type="EMBL" id="KKR72498.1"/>
    </source>
</evidence>
<accession>A0A0G0T637</accession>
<evidence type="ECO:0000313" key="2">
    <source>
        <dbReference type="Proteomes" id="UP000034664"/>
    </source>
</evidence>
<organism evidence="1 2">
    <name type="scientific">Candidatus Roizmanbacteria bacterium GW2011_GWB1_40_7</name>
    <dbReference type="NCBI Taxonomy" id="1618482"/>
    <lineage>
        <taxon>Bacteria</taxon>
        <taxon>Candidatus Roizmaniibacteriota</taxon>
    </lineage>
</organism>
<reference evidence="1 2" key="1">
    <citation type="journal article" date="2015" name="Nature">
        <title>rRNA introns, odd ribosomes, and small enigmatic genomes across a large radiation of phyla.</title>
        <authorList>
            <person name="Brown C.T."/>
            <person name="Hug L.A."/>
            <person name="Thomas B.C."/>
            <person name="Sharon I."/>
            <person name="Castelle C.J."/>
            <person name="Singh A."/>
            <person name="Wilkins M.J."/>
            <person name="Williams K.H."/>
            <person name="Banfield J.F."/>
        </authorList>
    </citation>
    <scope>NUCLEOTIDE SEQUENCE [LARGE SCALE GENOMIC DNA]</scope>
</reference>
<dbReference type="AlphaFoldDB" id="A0A0G0T637"/>